<evidence type="ECO:0000313" key="2">
    <source>
        <dbReference type="Proteomes" id="UP000030693"/>
    </source>
</evidence>
<accession>A0A058ZDZ3</accession>
<organism evidence="1">
    <name type="scientific">Fonticula alba</name>
    <name type="common">Slime mold</name>
    <dbReference type="NCBI Taxonomy" id="691883"/>
    <lineage>
        <taxon>Eukaryota</taxon>
        <taxon>Rotosphaerida</taxon>
        <taxon>Fonticulaceae</taxon>
        <taxon>Fonticula</taxon>
    </lineage>
</organism>
<evidence type="ECO:0000313" key="1">
    <source>
        <dbReference type="EMBL" id="KCV72584.1"/>
    </source>
</evidence>
<reference evidence="1" key="1">
    <citation type="submission" date="2013-04" db="EMBL/GenBank/DDBJ databases">
        <title>The Genome Sequence of Fonticula alba ATCC 38817.</title>
        <authorList>
            <consortium name="The Broad Institute Genomics Platform"/>
            <person name="Russ C."/>
            <person name="Cuomo C."/>
            <person name="Burger G."/>
            <person name="Gray M.W."/>
            <person name="Holland P.W.H."/>
            <person name="King N."/>
            <person name="Lang F.B.F."/>
            <person name="Roger A.J."/>
            <person name="Ruiz-Trillo I."/>
            <person name="Brown M."/>
            <person name="Walker B."/>
            <person name="Young S."/>
            <person name="Zeng Q."/>
            <person name="Gargeya S."/>
            <person name="Fitzgerald M."/>
            <person name="Haas B."/>
            <person name="Abouelleil A."/>
            <person name="Allen A.W."/>
            <person name="Alvarado L."/>
            <person name="Arachchi H.M."/>
            <person name="Berlin A.M."/>
            <person name="Chapman S.B."/>
            <person name="Gainer-Dewar J."/>
            <person name="Goldberg J."/>
            <person name="Griggs A."/>
            <person name="Gujja S."/>
            <person name="Hansen M."/>
            <person name="Howarth C."/>
            <person name="Imamovic A."/>
            <person name="Ireland A."/>
            <person name="Larimer J."/>
            <person name="McCowan C."/>
            <person name="Murphy C."/>
            <person name="Pearson M."/>
            <person name="Poon T.W."/>
            <person name="Priest M."/>
            <person name="Roberts A."/>
            <person name="Saif S."/>
            <person name="Shea T."/>
            <person name="Sisk P."/>
            <person name="Sykes S."/>
            <person name="Wortman J."/>
            <person name="Nusbaum C."/>
            <person name="Birren B."/>
        </authorList>
    </citation>
    <scope>NUCLEOTIDE SEQUENCE [LARGE SCALE GENOMIC DNA]</scope>
    <source>
        <strain evidence="1">ATCC 38817</strain>
    </source>
</reference>
<dbReference type="Proteomes" id="UP000030693">
    <property type="component" value="Unassembled WGS sequence"/>
</dbReference>
<dbReference type="EMBL" id="KB932201">
    <property type="protein sequence ID" value="KCV72584.1"/>
    <property type="molecule type" value="Genomic_DNA"/>
</dbReference>
<dbReference type="GeneID" id="20524900"/>
<gene>
    <name evidence="1" type="ORF">H696_00175</name>
</gene>
<protein>
    <submittedName>
        <fullName evidence="1">Uncharacterized protein</fullName>
    </submittedName>
</protein>
<keyword evidence="2" id="KW-1185">Reference proteome</keyword>
<name>A0A058ZDZ3_FONAL</name>
<dbReference type="AlphaFoldDB" id="A0A058ZDZ3"/>
<dbReference type="RefSeq" id="XP_009492285.1">
    <property type="nucleotide sequence ID" value="XM_009494010.1"/>
</dbReference>
<proteinExistence type="predicted"/>
<sequence>MSSQDHFHGITNTQKIKKMNRKQLRSLIKGDLSVVGKKAAARGEAIDREKRIADKKKSK</sequence>